<evidence type="ECO:0000256" key="3">
    <source>
        <dbReference type="ARBA" id="ARBA00023163"/>
    </source>
</evidence>
<dbReference type="AlphaFoldDB" id="A0AA91PZI2"/>
<dbReference type="InterPro" id="IPR003150">
    <property type="entry name" value="DNA-bd_RFX"/>
</dbReference>
<proteinExistence type="predicted"/>
<protein>
    <submittedName>
        <fullName evidence="6">Chromatin structure-remodeling complex subunit</fullName>
    </submittedName>
</protein>
<dbReference type="PROSITE" id="PS51526">
    <property type="entry name" value="RFX_DBD"/>
    <property type="match status" value="1"/>
</dbReference>
<evidence type="ECO:0000259" key="5">
    <source>
        <dbReference type="PROSITE" id="PS51526"/>
    </source>
</evidence>
<evidence type="ECO:0000256" key="4">
    <source>
        <dbReference type="ARBA" id="ARBA00023242"/>
    </source>
</evidence>
<sequence length="617" mass="68963">MPPSFVPIQGVSRTGVVADDVSHIPANGYLSSGSDLHGAGHMGVGPLDRIIMSLNSGIESEIEYALGALTYYSCNEPKLLNFSVYPLMGNELIKYFFKPFQLILDGKEQSLRPPVMSLAVESLLSLRNAVQDLHNQQWLSQIKSFRKNATAALGFLVKWFYTPQNHSYHLSQFHDLFKEALMHLLDILDPLTCFYIDNAKNDPLFAHLLTVLSQTHDKYIFTVSVKCVHHMLFLSGPSSAKEADAEIDTNNCIDAIQPDHLLVIVRALLIGDEELTYTVLSFLKQYLGSTALHPQYSSSTASSQLHRLRKLVQAGPASRNLHILMKQLPQLIVANLPLVDASKLQQDFPTWLSKRSANSGVPNTTVRLPQKLYDIIITFPEPLRATTWLRCCYEPYVGNSSGNETKDSAAGEVTQISLWKAYENQFEAIWKDRSNAKWPNLLPAVDFIKNVSSAFPNSEAMVVNIPSQDPAQPARKKFIIKGIQPRRFPVNIDVGNFEALRRSVGSEDSSPLGKYAGEVDTKAFRAAVEAFNDSLLSTSEGLLGVSDVNAPWYSPVNALSRDILRRIIESLLDSDTDGVYKNVFRQYNKEWLPQCVYANPGLVEHAYIEGRWLSYLL</sequence>
<dbReference type="PANTHER" id="PTHR22970:SF14">
    <property type="entry name" value="AT-RICH INTERACTIVE DOMAIN-CONTAINING PROTEIN 2"/>
    <property type="match status" value="1"/>
</dbReference>
<organism evidence="6 7">
    <name type="scientific">Clavispora lusitaniae</name>
    <name type="common">Candida lusitaniae</name>
    <dbReference type="NCBI Taxonomy" id="36911"/>
    <lineage>
        <taxon>Eukaryota</taxon>
        <taxon>Fungi</taxon>
        <taxon>Dikarya</taxon>
        <taxon>Ascomycota</taxon>
        <taxon>Saccharomycotina</taxon>
        <taxon>Pichiomycetes</taxon>
        <taxon>Metschnikowiaceae</taxon>
        <taxon>Clavispora</taxon>
    </lineage>
</organism>
<dbReference type="GO" id="GO:0006325">
    <property type="term" value="P:chromatin organization"/>
    <property type="evidence" value="ECO:0007669"/>
    <property type="project" value="UniProtKB-KW"/>
</dbReference>
<evidence type="ECO:0000256" key="2">
    <source>
        <dbReference type="ARBA" id="ARBA00023015"/>
    </source>
</evidence>
<dbReference type="GO" id="GO:0016586">
    <property type="term" value="C:RSC-type complex"/>
    <property type="evidence" value="ECO:0007669"/>
    <property type="project" value="TreeGrafter"/>
</dbReference>
<gene>
    <name evidence="6" type="ORF">A9F13_08g02739</name>
</gene>
<dbReference type="EMBL" id="LYUB02000008">
    <property type="protein sequence ID" value="OVF08558.1"/>
    <property type="molecule type" value="Genomic_DNA"/>
</dbReference>
<keyword evidence="3" id="KW-0804">Transcription</keyword>
<keyword evidence="2" id="KW-0805">Transcription regulation</keyword>
<dbReference type="GO" id="GO:0006355">
    <property type="term" value="P:regulation of DNA-templated transcription"/>
    <property type="evidence" value="ECO:0007669"/>
    <property type="project" value="InterPro"/>
</dbReference>
<feature type="domain" description="RFX-type winged-helix" evidence="5">
    <location>
        <begin position="385"/>
        <end position="487"/>
    </location>
</feature>
<dbReference type="GO" id="GO:0003677">
    <property type="term" value="F:DNA binding"/>
    <property type="evidence" value="ECO:0007669"/>
    <property type="project" value="InterPro"/>
</dbReference>
<dbReference type="PANTHER" id="PTHR22970">
    <property type="entry name" value="AT-RICH INTERACTIVE DOMAIN-CONTAINING PROTEIN 2"/>
    <property type="match status" value="1"/>
</dbReference>
<accession>A0AA91PZI2</accession>
<reference evidence="6 7" key="1">
    <citation type="submission" date="2017-04" db="EMBL/GenBank/DDBJ databases">
        <title>Draft genome of the yeast Clavispora lusitaniae type strain CBS 6936.</title>
        <authorList>
            <person name="Durrens P."/>
            <person name="Klopp C."/>
            <person name="Biteau N."/>
            <person name="Fitton-Ouhabi V."/>
            <person name="Dementhon K."/>
            <person name="Accoceberry I."/>
            <person name="Sherman D.J."/>
            <person name="Noel T."/>
        </authorList>
    </citation>
    <scope>NUCLEOTIDE SEQUENCE [LARGE SCALE GENOMIC DNA]</scope>
    <source>
        <strain evidence="6 7">CBS 6936</strain>
    </source>
</reference>
<evidence type="ECO:0000313" key="6">
    <source>
        <dbReference type="EMBL" id="OVF08558.1"/>
    </source>
</evidence>
<keyword evidence="1" id="KW-0156">Chromatin regulator</keyword>
<dbReference type="KEGG" id="clus:A9F13_08g02739"/>
<name>A0AA91PZI2_CLALS</name>
<dbReference type="Proteomes" id="UP000195602">
    <property type="component" value="Unassembled WGS sequence"/>
</dbReference>
<evidence type="ECO:0000313" key="7">
    <source>
        <dbReference type="Proteomes" id="UP000195602"/>
    </source>
</evidence>
<dbReference type="InterPro" id="IPR052406">
    <property type="entry name" value="Chromatin_Remodeling_Comp"/>
</dbReference>
<keyword evidence="4" id="KW-0539">Nucleus</keyword>
<comment type="caution">
    <text evidence="6">The sequence shown here is derived from an EMBL/GenBank/DDBJ whole genome shotgun (WGS) entry which is preliminary data.</text>
</comment>
<evidence type="ECO:0000256" key="1">
    <source>
        <dbReference type="ARBA" id="ARBA00022853"/>
    </source>
</evidence>